<reference evidence="8 9" key="1">
    <citation type="submission" date="2019-12" db="EMBL/GenBank/DDBJ databases">
        <title>Genomic-based taxomic classification of the family Erythrobacteraceae.</title>
        <authorList>
            <person name="Xu L."/>
        </authorList>
    </citation>
    <scope>NUCLEOTIDE SEQUENCE [LARGE SCALE GENOMIC DNA]</scope>
    <source>
        <strain evidence="8 9">MCCC 1A09962</strain>
    </source>
</reference>
<comment type="catalytic activity">
    <reaction evidence="1">
        <text>ATP + protein L-histidine = ADP + protein N-phospho-L-histidine.</text>
        <dbReference type="EC" id="2.7.13.3"/>
    </reaction>
</comment>
<dbReference type="RefSeq" id="WP_160681787.1">
    <property type="nucleotide sequence ID" value="NZ_WTYW01000001.1"/>
</dbReference>
<evidence type="ECO:0000313" key="8">
    <source>
        <dbReference type="EMBL" id="MXO85379.1"/>
    </source>
</evidence>
<protein>
    <recommendedName>
        <fullName evidence="2">histidine kinase</fullName>
        <ecNumber evidence="2">2.7.13.3</ecNumber>
    </recommendedName>
</protein>
<dbReference type="CDD" id="cd00082">
    <property type="entry name" value="HisKA"/>
    <property type="match status" value="1"/>
</dbReference>
<dbReference type="EC" id="2.7.13.3" evidence="2"/>
<dbReference type="InterPro" id="IPR005467">
    <property type="entry name" value="His_kinase_dom"/>
</dbReference>
<evidence type="ECO:0000256" key="6">
    <source>
        <dbReference type="ARBA" id="ARBA00023012"/>
    </source>
</evidence>
<dbReference type="PROSITE" id="PS50109">
    <property type="entry name" value="HIS_KIN"/>
    <property type="match status" value="1"/>
</dbReference>
<accession>A0A844ZI41</accession>
<dbReference type="SMART" id="SM00387">
    <property type="entry name" value="HATPase_c"/>
    <property type="match status" value="1"/>
</dbReference>
<dbReference type="SUPFAM" id="SSF55874">
    <property type="entry name" value="ATPase domain of HSP90 chaperone/DNA topoisomerase II/histidine kinase"/>
    <property type="match status" value="1"/>
</dbReference>
<keyword evidence="3" id="KW-0597">Phosphoprotein</keyword>
<dbReference type="Gene3D" id="1.10.287.130">
    <property type="match status" value="1"/>
</dbReference>
<organism evidence="8 9">
    <name type="scientific">Parapontixanthobacter aurantiacus</name>
    <dbReference type="NCBI Taxonomy" id="1463599"/>
    <lineage>
        <taxon>Bacteria</taxon>
        <taxon>Pseudomonadati</taxon>
        <taxon>Pseudomonadota</taxon>
        <taxon>Alphaproteobacteria</taxon>
        <taxon>Sphingomonadales</taxon>
        <taxon>Erythrobacteraceae</taxon>
        <taxon>Parapontixanthobacter</taxon>
    </lineage>
</organism>
<dbReference type="PRINTS" id="PR00344">
    <property type="entry name" value="BCTRLSENSOR"/>
</dbReference>
<comment type="caution">
    <text evidence="8">The sequence shown here is derived from an EMBL/GenBank/DDBJ whole genome shotgun (WGS) entry which is preliminary data.</text>
</comment>
<keyword evidence="4" id="KW-0808">Transferase</keyword>
<keyword evidence="6" id="KW-0902">Two-component regulatory system</keyword>
<dbReference type="InterPro" id="IPR004358">
    <property type="entry name" value="Sig_transdc_His_kin-like_C"/>
</dbReference>
<dbReference type="Pfam" id="PF02518">
    <property type="entry name" value="HATPase_c"/>
    <property type="match status" value="1"/>
</dbReference>
<evidence type="ECO:0000256" key="4">
    <source>
        <dbReference type="ARBA" id="ARBA00022679"/>
    </source>
</evidence>
<dbReference type="EMBL" id="WTYW01000001">
    <property type="protein sequence ID" value="MXO85379.1"/>
    <property type="molecule type" value="Genomic_DNA"/>
</dbReference>
<sequence>MIDTLDKPLIEGRCDANGWLIEAGDALAELQADCGGAIPGPVAVPQLAELVRKTKEYGFRIARQIRAFDGEHEIRAWIELTPHFAIGGSQTSGAERGAPEYAGTRIAIFSWNKQREDLASASSMANRSEDAEKLLSELALRLGPNEEIVSVDASAPDTISAAKKMKAAIGQSWRHLVVFNDHDDIDESHWRVLNGARCTLPGSKRHWKISFQPLKPDAGQPTGFMLYLIPDSAFIAPEQSDKQVASATFDLIGRDLSPVLRQPIARIIANAETIRTKLAGPIDDAYSDYASDIAAAGQHLLNLIDDVGDLEAVEDAEFSTAPDIIDLAEVARRAASILRGKASERGISLIMPQKGESLTATGEFRRVLQVLLNLLGNAVRYSPESSQIWLCLDETEDEAMLTVADQGAGLSESQQAKVFDKFERLGRSGDGGTGLGLYISRKIARAMGGDLSVESAPGQGARFTLSIPKNSHGTN</sequence>
<dbReference type="Proteomes" id="UP000433104">
    <property type="component" value="Unassembled WGS sequence"/>
</dbReference>
<dbReference type="InterPro" id="IPR036890">
    <property type="entry name" value="HATPase_C_sf"/>
</dbReference>
<dbReference type="SUPFAM" id="SSF47384">
    <property type="entry name" value="Homodimeric domain of signal transducing histidine kinase"/>
    <property type="match status" value="1"/>
</dbReference>
<dbReference type="Gene3D" id="3.30.565.10">
    <property type="entry name" value="Histidine kinase-like ATPase, C-terminal domain"/>
    <property type="match status" value="1"/>
</dbReference>
<dbReference type="PANTHER" id="PTHR43711:SF26">
    <property type="entry name" value="SENSOR HISTIDINE KINASE RCSC"/>
    <property type="match status" value="1"/>
</dbReference>
<dbReference type="InterPro" id="IPR036097">
    <property type="entry name" value="HisK_dim/P_sf"/>
</dbReference>
<evidence type="ECO:0000259" key="7">
    <source>
        <dbReference type="PROSITE" id="PS50109"/>
    </source>
</evidence>
<feature type="domain" description="Histidine kinase" evidence="7">
    <location>
        <begin position="255"/>
        <end position="471"/>
    </location>
</feature>
<dbReference type="InterPro" id="IPR003661">
    <property type="entry name" value="HisK_dim/P_dom"/>
</dbReference>
<dbReference type="InterPro" id="IPR050736">
    <property type="entry name" value="Sensor_HK_Regulatory"/>
</dbReference>
<dbReference type="PANTHER" id="PTHR43711">
    <property type="entry name" value="TWO-COMPONENT HISTIDINE KINASE"/>
    <property type="match status" value="1"/>
</dbReference>
<evidence type="ECO:0000256" key="1">
    <source>
        <dbReference type="ARBA" id="ARBA00000085"/>
    </source>
</evidence>
<proteinExistence type="predicted"/>
<name>A0A844ZI41_9SPHN</name>
<gene>
    <name evidence="8" type="ORF">GRI38_04990</name>
</gene>
<dbReference type="OrthoDB" id="7933832at2"/>
<keyword evidence="9" id="KW-1185">Reference proteome</keyword>
<dbReference type="GO" id="GO:0000155">
    <property type="term" value="F:phosphorelay sensor kinase activity"/>
    <property type="evidence" value="ECO:0007669"/>
    <property type="project" value="InterPro"/>
</dbReference>
<dbReference type="AlphaFoldDB" id="A0A844ZI41"/>
<evidence type="ECO:0000256" key="3">
    <source>
        <dbReference type="ARBA" id="ARBA00022553"/>
    </source>
</evidence>
<evidence type="ECO:0000256" key="2">
    <source>
        <dbReference type="ARBA" id="ARBA00012438"/>
    </source>
</evidence>
<evidence type="ECO:0000313" key="9">
    <source>
        <dbReference type="Proteomes" id="UP000433104"/>
    </source>
</evidence>
<keyword evidence="5 8" id="KW-0418">Kinase</keyword>
<evidence type="ECO:0000256" key="5">
    <source>
        <dbReference type="ARBA" id="ARBA00022777"/>
    </source>
</evidence>
<dbReference type="InterPro" id="IPR003594">
    <property type="entry name" value="HATPase_dom"/>
</dbReference>